<evidence type="ECO:0000313" key="3">
    <source>
        <dbReference type="Proteomes" id="UP001357485"/>
    </source>
</evidence>
<dbReference type="GO" id="GO:0004709">
    <property type="term" value="F:MAP kinase kinase kinase activity"/>
    <property type="evidence" value="ECO:0007669"/>
    <property type="project" value="UniProtKB-EC"/>
</dbReference>
<evidence type="ECO:0000256" key="1">
    <source>
        <dbReference type="SAM" id="MobiDB-lite"/>
    </source>
</evidence>
<keyword evidence="3" id="KW-1185">Reference proteome</keyword>
<feature type="region of interest" description="Disordered" evidence="1">
    <location>
        <begin position="1"/>
        <end position="82"/>
    </location>
</feature>
<dbReference type="EMBL" id="JAVRRA010020102">
    <property type="protein sequence ID" value="KAK5173224.1"/>
    <property type="molecule type" value="Genomic_DNA"/>
</dbReference>
<keyword evidence="2" id="KW-0418">Kinase</keyword>
<gene>
    <name evidence="2" type="primary">BCK1_2</name>
    <name evidence="2" type="ORF">LTR16_011650</name>
</gene>
<dbReference type="Proteomes" id="UP001357485">
    <property type="component" value="Unassembled WGS sequence"/>
</dbReference>
<keyword evidence="2" id="KW-0808">Transferase</keyword>
<evidence type="ECO:0000313" key="2">
    <source>
        <dbReference type="EMBL" id="KAK5173224.1"/>
    </source>
</evidence>
<dbReference type="EC" id="2.7.11.25" evidence="2"/>
<name>A0ABR0LI40_9PEZI</name>
<reference evidence="2 3" key="1">
    <citation type="submission" date="2023-08" db="EMBL/GenBank/DDBJ databases">
        <title>Black Yeasts Isolated from many extreme environments.</title>
        <authorList>
            <person name="Coleine C."/>
            <person name="Stajich J.E."/>
            <person name="Selbmann L."/>
        </authorList>
    </citation>
    <scope>NUCLEOTIDE SEQUENCE [LARGE SCALE GENOMIC DNA]</scope>
    <source>
        <strain evidence="2 3">CCFEE 536</strain>
    </source>
</reference>
<feature type="compositionally biased region" description="Low complexity" evidence="1">
    <location>
        <begin position="33"/>
        <end position="43"/>
    </location>
</feature>
<protein>
    <submittedName>
        <fullName evidence="2">Mitogen-activated protein kinase kinase kinase</fullName>
        <ecNumber evidence="2">2.7.11.25</ecNumber>
    </submittedName>
</protein>
<feature type="non-terminal residue" evidence="2">
    <location>
        <position position="130"/>
    </location>
</feature>
<sequence>MHSGYQPGQRHVSAAQAEQSARQHHVPPPPPQISSTPGPQGMQLPPPPPRSMQMSNTPHGMLPPPPGSSYVGWPQQGWNRLSNFPTPPSMVHATYNPNAYQGYYATPAPPVDQPLTSATYIPGGESFGPG</sequence>
<comment type="caution">
    <text evidence="2">The sequence shown here is derived from an EMBL/GenBank/DDBJ whole genome shotgun (WGS) entry which is preliminary data.</text>
</comment>
<accession>A0ABR0LI40</accession>
<proteinExistence type="predicted"/>
<organism evidence="2 3">
    <name type="scientific">Cryomyces antarcticus</name>
    <dbReference type="NCBI Taxonomy" id="329879"/>
    <lineage>
        <taxon>Eukaryota</taxon>
        <taxon>Fungi</taxon>
        <taxon>Dikarya</taxon>
        <taxon>Ascomycota</taxon>
        <taxon>Pezizomycotina</taxon>
        <taxon>Dothideomycetes</taxon>
        <taxon>Dothideomycetes incertae sedis</taxon>
        <taxon>Cryomyces</taxon>
    </lineage>
</organism>